<feature type="non-terminal residue" evidence="2">
    <location>
        <position position="226"/>
    </location>
</feature>
<dbReference type="Proteomes" id="UP000676336">
    <property type="component" value="Unassembled WGS sequence"/>
</dbReference>
<evidence type="ECO:0000313" key="3">
    <source>
        <dbReference type="Proteomes" id="UP000676336"/>
    </source>
</evidence>
<dbReference type="AlphaFoldDB" id="A0A8S3FM60"/>
<comment type="caution">
    <text evidence="2">The sequence shown here is derived from an EMBL/GenBank/DDBJ whole genome shotgun (WGS) entry which is preliminary data.</text>
</comment>
<evidence type="ECO:0000256" key="1">
    <source>
        <dbReference type="SAM" id="MobiDB-lite"/>
    </source>
</evidence>
<dbReference type="EMBL" id="CAJOBI010266113">
    <property type="protein sequence ID" value="CAF5129992.1"/>
    <property type="molecule type" value="Genomic_DNA"/>
</dbReference>
<gene>
    <name evidence="2" type="ORF">SMN809_LOCUS62918</name>
</gene>
<accession>A0A8S3FM60</accession>
<feature type="region of interest" description="Disordered" evidence="1">
    <location>
        <begin position="1"/>
        <end position="24"/>
    </location>
</feature>
<sequence length="226" mass="24758">PTSTYPGTTTTYPGTTTTYPGTTTTTTYPGTTGYPDWEITGFRENSVFSSYSSALTFSSERFPNSTKYYQAIEVIVNITGTFSFTSSSNMDTFGYLYAGVFDLSNPNLNLLTSNDDSAGNNQFKLIANLEAGVSYTLVFTTFGENVIGPFTIIAVGPTSVDFFPRNVTDTTMIMPSRTETTSEGSVEFEQSTDYPDMTQYPDWEITGFPENSVFSNYSSALTFSSE</sequence>
<reference evidence="2" key="1">
    <citation type="submission" date="2021-02" db="EMBL/GenBank/DDBJ databases">
        <authorList>
            <person name="Nowell W R."/>
        </authorList>
    </citation>
    <scope>NUCLEOTIDE SEQUENCE</scope>
</reference>
<protein>
    <submittedName>
        <fullName evidence="2">Uncharacterized protein</fullName>
    </submittedName>
</protein>
<feature type="non-terminal residue" evidence="2">
    <location>
        <position position="1"/>
    </location>
</feature>
<evidence type="ECO:0000313" key="2">
    <source>
        <dbReference type="EMBL" id="CAF5129992.1"/>
    </source>
</evidence>
<name>A0A8S3FM60_9BILA</name>
<proteinExistence type="predicted"/>
<organism evidence="2 3">
    <name type="scientific">Rotaria magnacalcarata</name>
    <dbReference type="NCBI Taxonomy" id="392030"/>
    <lineage>
        <taxon>Eukaryota</taxon>
        <taxon>Metazoa</taxon>
        <taxon>Spiralia</taxon>
        <taxon>Gnathifera</taxon>
        <taxon>Rotifera</taxon>
        <taxon>Eurotatoria</taxon>
        <taxon>Bdelloidea</taxon>
        <taxon>Philodinida</taxon>
        <taxon>Philodinidae</taxon>
        <taxon>Rotaria</taxon>
    </lineage>
</organism>